<evidence type="ECO:0000256" key="1">
    <source>
        <dbReference type="ARBA" id="ARBA00004123"/>
    </source>
</evidence>
<dbReference type="FunCoup" id="I3KPL0">
    <property type="interactions" value="571"/>
</dbReference>
<dbReference type="PROSITE" id="PS51908">
    <property type="entry name" value="ZF_UBZ4"/>
    <property type="match status" value="1"/>
</dbReference>
<feature type="domain" description="UBZ4-type" evidence="18">
    <location>
        <begin position="454"/>
        <end position="483"/>
    </location>
</feature>
<evidence type="ECO:0000256" key="5">
    <source>
        <dbReference type="ARBA" id="ARBA00022670"/>
    </source>
</evidence>
<dbReference type="InterPro" id="IPR006640">
    <property type="entry name" value="SprT-like_domain"/>
</dbReference>
<keyword evidence="9" id="KW-0378">Hydrolase</keyword>
<reference evidence="19" key="2">
    <citation type="submission" date="2025-08" db="UniProtKB">
        <authorList>
            <consortium name="Ensembl"/>
        </authorList>
    </citation>
    <scope>IDENTIFICATION</scope>
</reference>
<dbReference type="Pfam" id="PF10263">
    <property type="entry name" value="SprT-like"/>
    <property type="match status" value="1"/>
</dbReference>
<dbReference type="GO" id="GO:0031593">
    <property type="term" value="F:polyubiquitin modification-dependent protein binding"/>
    <property type="evidence" value="ECO:0007669"/>
    <property type="project" value="TreeGrafter"/>
</dbReference>
<keyword evidence="12 16" id="KW-0234">DNA repair</keyword>
<keyword evidence="10" id="KW-0862">Zinc</keyword>
<keyword evidence="8 16" id="KW-0863">Zinc-finger</keyword>
<feature type="compositionally biased region" description="Polar residues" evidence="17">
    <location>
        <begin position="328"/>
        <end position="339"/>
    </location>
</feature>
<keyword evidence="7 16" id="KW-0227">DNA damage</keyword>
<gene>
    <name evidence="19" type="primary">sprtn</name>
</gene>
<dbReference type="HOGENOM" id="CLU_019426_2_0_1"/>
<reference evidence="20" key="1">
    <citation type="submission" date="2012-01" db="EMBL/GenBank/DDBJ databases">
        <title>The Genome Sequence of Oreochromis niloticus (Nile Tilapia).</title>
        <authorList>
            <consortium name="Broad Institute Genome Assembly Team"/>
            <consortium name="Broad Institute Sequencing Platform"/>
            <person name="Di Palma F."/>
            <person name="Johnson J."/>
            <person name="Lander E.S."/>
            <person name="Lindblad-Toh K."/>
        </authorList>
    </citation>
    <scope>NUCLEOTIDE SEQUENCE [LARGE SCALE GENOMIC DNA]</scope>
</reference>
<evidence type="ECO:0000256" key="6">
    <source>
        <dbReference type="ARBA" id="ARBA00022723"/>
    </source>
</evidence>
<dbReference type="GO" id="GO:0004222">
    <property type="term" value="F:metalloendopeptidase activity"/>
    <property type="evidence" value="ECO:0007669"/>
    <property type="project" value="InterPro"/>
</dbReference>
<dbReference type="Proteomes" id="UP000005207">
    <property type="component" value="Linkage group LG15"/>
</dbReference>
<accession>I3KPL0</accession>
<feature type="compositionally biased region" description="Basic and acidic residues" evidence="17">
    <location>
        <begin position="228"/>
        <end position="237"/>
    </location>
</feature>
<keyword evidence="20" id="KW-1185">Reference proteome</keyword>
<dbReference type="SMART" id="SM00734">
    <property type="entry name" value="ZnF_Rad18"/>
    <property type="match status" value="1"/>
</dbReference>
<evidence type="ECO:0000256" key="2">
    <source>
        <dbReference type="ARBA" id="ARBA00004286"/>
    </source>
</evidence>
<feature type="compositionally biased region" description="Polar residues" evidence="17">
    <location>
        <begin position="300"/>
        <end position="318"/>
    </location>
</feature>
<keyword evidence="11" id="KW-0482">Metalloprotease</keyword>
<comment type="similarity">
    <text evidence="3">Belongs to the Spartan family.</text>
</comment>
<dbReference type="PANTHER" id="PTHR21220:SF0">
    <property type="entry name" value="DNA-DEPENDENT METALLOPROTEASE SPRTN"/>
    <property type="match status" value="1"/>
</dbReference>
<dbReference type="Ensembl" id="ENSONIT00000023075.2">
    <property type="protein sequence ID" value="ENSONIP00000023055.2"/>
    <property type="gene ID" value="ENSONIG00000018309.2"/>
</dbReference>
<dbReference type="Gene3D" id="3.30.160.60">
    <property type="entry name" value="Classic Zinc Finger"/>
    <property type="match status" value="1"/>
</dbReference>
<evidence type="ECO:0000256" key="13">
    <source>
        <dbReference type="ARBA" id="ARBA00023242"/>
    </source>
</evidence>
<evidence type="ECO:0000256" key="11">
    <source>
        <dbReference type="ARBA" id="ARBA00023049"/>
    </source>
</evidence>
<evidence type="ECO:0000256" key="15">
    <source>
        <dbReference type="ARBA" id="ARBA00030396"/>
    </source>
</evidence>
<feature type="compositionally biased region" description="Polar residues" evidence="17">
    <location>
        <begin position="383"/>
        <end position="407"/>
    </location>
</feature>
<dbReference type="GO" id="GO:0005634">
    <property type="term" value="C:nucleus"/>
    <property type="evidence" value="ECO:0007669"/>
    <property type="project" value="UniProtKB-SubCell"/>
</dbReference>
<keyword evidence="4" id="KW-0158">Chromosome</keyword>
<dbReference type="GO" id="GO:0003697">
    <property type="term" value="F:single-stranded DNA binding"/>
    <property type="evidence" value="ECO:0007669"/>
    <property type="project" value="InterPro"/>
</dbReference>
<name>I3KPL0_ORENI</name>
<dbReference type="InterPro" id="IPR055220">
    <property type="entry name" value="SPRTN_ZBD"/>
</dbReference>
<dbReference type="GO" id="GO:0005694">
    <property type="term" value="C:chromosome"/>
    <property type="evidence" value="ECO:0007669"/>
    <property type="project" value="UniProtKB-SubCell"/>
</dbReference>
<dbReference type="GO" id="GO:0008270">
    <property type="term" value="F:zinc ion binding"/>
    <property type="evidence" value="ECO:0007669"/>
    <property type="project" value="UniProtKB-KW"/>
</dbReference>
<evidence type="ECO:0000256" key="17">
    <source>
        <dbReference type="SAM" id="MobiDB-lite"/>
    </source>
</evidence>
<keyword evidence="13" id="KW-0539">Nucleus</keyword>
<dbReference type="SMART" id="SM00731">
    <property type="entry name" value="SprT"/>
    <property type="match status" value="1"/>
</dbReference>
<evidence type="ECO:0000256" key="10">
    <source>
        <dbReference type="ARBA" id="ARBA00022833"/>
    </source>
</evidence>
<evidence type="ECO:0000256" key="16">
    <source>
        <dbReference type="PROSITE-ProRule" id="PRU01256"/>
    </source>
</evidence>
<sequence>MDEDFLLAIRLQEQFDQEYRKRRVELERPLSIVDESWEMLDPSPDIRAMFLEFNDMFFWGKLSGVEVKWSSRMTLCAGVCSYEGQGGLCSIRLSEPLLKLRPRKDLVETLLHEMIHALLFVTQNNRDRDGHGPEFCKHMNRINKASGTKITIYHSFHDEVDMYRQHWWRCNGPCQKRKPYFGYVKRAMNRAPSSLDPWWEDHQRTCGGTYTKIKEPEGYGKKGQKNSKTSEKKDIRDIIPFSGKGFILGGKSQDSTSYSPSPRPPLPVVKTPLSNPVPSPKKFFTPSSPPKSLSSPVHSNKTNGISNTFTSVRPSTSMGRKPPVKRSVGNTTHFVNINGSPVKMPKSQSSSSSQGGDKSKQSSIDDLFNSTSLRKSETKRDSLTSPKSSTNAASASSRFQKQQNNHLTSSPSTPSPSPNITNHSKVSSVVTTGSQGLHSVASSSSSSSSSFAVMVSCPVCQAKVQESKINEHLDSLGCTPTPPNLRSASAALQTTGDAV</sequence>
<feature type="compositionally biased region" description="Low complexity" evidence="17">
    <location>
        <begin position="346"/>
        <end position="356"/>
    </location>
</feature>
<reference evidence="19" key="3">
    <citation type="submission" date="2025-09" db="UniProtKB">
        <authorList>
            <consortium name="Ensembl"/>
        </authorList>
    </citation>
    <scope>IDENTIFICATION</scope>
</reference>
<protein>
    <recommendedName>
        <fullName evidence="14">DNA-dependent metalloprotease SPRTN</fullName>
    </recommendedName>
    <alternativeName>
        <fullName evidence="15">Protein with SprT-like domain at the N terminus</fullName>
    </alternativeName>
</protein>
<evidence type="ECO:0000313" key="20">
    <source>
        <dbReference type="Proteomes" id="UP000005207"/>
    </source>
</evidence>
<feature type="compositionally biased region" description="Low complexity" evidence="17">
    <location>
        <begin position="280"/>
        <end position="299"/>
    </location>
</feature>
<evidence type="ECO:0000256" key="3">
    <source>
        <dbReference type="ARBA" id="ARBA00010724"/>
    </source>
</evidence>
<organism evidence="19 20">
    <name type="scientific">Oreochromis niloticus</name>
    <name type="common">Nile tilapia</name>
    <name type="synonym">Tilapia nilotica</name>
    <dbReference type="NCBI Taxonomy" id="8128"/>
    <lineage>
        <taxon>Eukaryota</taxon>
        <taxon>Metazoa</taxon>
        <taxon>Chordata</taxon>
        <taxon>Craniata</taxon>
        <taxon>Vertebrata</taxon>
        <taxon>Euteleostomi</taxon>
        <taxon>Actinopterygii</taxon>
        <taxon>Neopterygii</taxon>
        <taxon>Teleostei</taxon>
        <taxon>Neoteleostei</taxon>
        <taxon>Acanthomorphata</taxon>
        <taxon>Ovalentaria</taxon>
        <taxon>Cichlomorphae</taxon>
        <taxon>Cichliformes</taxon>
        <taxon>Cichlidae</taxon>
        <taxon>African cichlids</taxon>
        <taxon>Pseudocrenilabrinae</taxon>
        <taxon>Oreochromini</taxon>
        <taxon>Oreochromis</taxon>
    </lineage>
</organism>
<comment type="subcellular location">
    <subcellularLocation>
        <location evidence="2">Chromosome</location>
    </subcellularLocation>
    <subcellularLocation>
        <location evidence="1">Nucleus</location>
    </subcellularLocation>
</comment>
<dbReference type="InterPro" id="IPR006642">
    <property type="entry name" value="Rad18_UBZ4"/>
</dbReference>
<dbReference type="AlphaFoldDB" id="I3KPL0"/>
<dbReference type="GO" id="GO:0006281">
    <property type="term" value="P:DNA repair"/>
    <property type="evidence" value="ECO:0007669"/>
    <property type="project" value="UniProtKB-KW"/>
</dbReference>
<dbReference type="Pfam" id="PF22934">
    <property type="entry name" value="SPRTN_ZBD"/>
    <property type="match status" value="1"/>
</dbReference>
<evidence type="ECO:0000256" key="12">
    <source>
        <dbReference type="ARBA" id="ARBA00023204"/>
    </source>
</evidence>
<dbReference type="PANTHER" id="PTHR21220">
    <property type="entry name" value="DNA-DEPENDENT METALLOPROTEASE SPRTN"/>
    <property type="match status" value="1"/>
</dbReference>
<dbReference type="InterPro" id="IPR044245">
    <property type="entry name" value="Spartan"/>
</dbReference>
<feature type="region of interest" description="Disordered" evidence="17">
    <location>
        <begin position="210"/>
        <end position="431"/>
    </location>
</feature>
<evidence type="ECO:0000256" key="9">
    <source>
        <dbReference type="ARBA" id="ARBA00022801"/>
    </source>
</evidence>
<proteinExistence type="inferred from homology"/>
<evidence type="ECO:0000256" key="8">
    <source>
        <dbReference type="ARBA" id="ARBA00022771"/>
    </source>
</evidence>
<dbReference type="GO" id="GO:0006508">
    <property type="term" value="P:proteolysis"/>
    <property type="evidence" value="ECO:0007669"/>
    <property type="project" value="UniProtKB-KW"/>
</dbReference>
<evidence type="ECO:0000256" key="7">
    <source>
        <dbReference type="ARBA" id="ARBA00022763"/>
    </source>
</evidence>
<keyword evidence="5" id="KW-0645">Protease</keyword>
<dbReference type="InParanoid" id="I3KPL0"/>
<feature type="compositionally biased region" description="Polar residues" evidence="17">
    <location>
        <begin position="419"/>
        <end position="431"/>
    </location>
</feature>
<evidence type="ECO:0000256" key="4">
    <source>
        <dbReference type="ARBA" id="ARBA00022454"/>
    </source>
</evidence>
<evidence type="ECO:0000259" key="18">
    <source>
        <dbReference type="PROSITE" id="PS51908"/>
    </source>
</evidence>
<dbReference type="GeneTree" id="ENSGT00390000003585"/>
<evidence type="ECO:0000313" key="19">
    <source>
        <dbReference type="Ensembl" id="ENSONIP00000023055.2"/>
    </source>
</evidence>
<evidence type="ECO:0000256" key="14">
    <source>
        <dbReference type="ARBA" id="ARBA00023885"/>
    </source>
</evidence>
<keyword evidence="6" id="KW-0479">Metal-binding</keyword>